<evidence type="ECO:0000313" key="1">
    <source>
        <dbReference type="EMBL" id="CUX47104.1"/>
    </source>
</evidence>
<comment type="caution">
    <text evidence="1">The sequence shown here is derived from an EMBL/GenBank/DDBJ whole genome shotgun (WGS) entry which is preliminary data.</text>
</comment>
<proteinExistence type="predicted"/>
<dbReference type="RefSeq" id="WP_080839113.1">
    <property type="nucleotide sequence ID" value="NZ_LT009757.1"/>
</dbReference>
<keyword evidence="2" id="KW-1185">Reference proteome</keyword>
<protein>
    <submittedName>
        <fullName evidence="1">Uncharacterized protein</fullName>
    </submittedName>
</protein>
<gene>
    <name evidence="1" type="ORF">AGR13a_Lc100182</name>
</gene>
<name>A0ABM9VIZ7_9HYPH</name>
<evidence type="ECO:0000313" key="2">
    <source>
        <dbReference type="Proteomes" id="UP000191812"/>
    </source>
</evidence>
<dbReference type="Proteomes" id="UP000191812">
    <property type="component" value="Unassembled WGS sequence"/>
</dbReference>
<dbReference type="EMBL" id="FBWH01000036">
    <property type="protein sequence ID" value="CUX47104.1"/>
    <property type="molecule type" value="Genomic_DNA"/>
</dbReference>
<sequence length="122" mass="13300">MYSRLSARYSSGLAALLTLAFLLSVGTQVRADENLAGIVADGKAWEMYVVKRKVYNILVLRPDGSGELSDGLVNINPTWRAISGGICMTPRRGDKERCVQLKRMEGGIVASQDGAAIWQLSR</sequence>
<organism evidence="1 2">
    <name type="scientific">Agrobacterium genomosp. 13 str. CFBP 6927</name>
    <dbReference type="NCBI Taxonomy" id="1183428"/>
    <lineage>
        <taxon>Bacteria</taxon>
        <taxon>Pseudomonadati</taxon>
        <taxon>Pseudomonadota</taxon>
        <taxon>Alphaproteobacteria</taxon>
        <taxon>Hyphomicrobiales</taxon>
        <taxon>Rhizobiaceae</taxon>
        <taxon>Rhizobium/Agrobacterium group</taxon>
        <taxon>Agrobacterium</taxon>
        <taxon>Agrobacterium tumefaciens complex</taxon>
    </lineage>
</organism>
<accession>A0ABM9VIZ7</accession>
<reference evidence="1 2" key="1">
    <citation type="submission" date="2016-01" db="EMBL/GenBank/DDBJ databases">
        <authorList>
            <person name="Regsiter A."/>
            <person name="william w."/>
        </authorList>
    </citation>
    <scope>NUCLEOTIDE SEQUENCE [LARGE SCALE GENOMIC DNA]</scope>
    <source>
        <strain evidence="1 2">CFBP 6927</strain>
    </source>
</reference>